<dbReference type="Proteomes" id="UP000071979">
    <property type="component" value="Unassembled WGS sequence"/>
</dbReference>
<protein>
    <submittedName>
        <fullName evidence="1">Uncharacterized protein</fullName>
    </submittedName>
</protein>
<evidence type="ECO:0000313" key="1">
    <source>
        <dbReference type="EMBL" id="KTS68496.1"/>
    </source>
</evidence>
<name>A0A8E1S072_9GAMM</name>
<sequence length="94" mass="10822">MPVINIHKIDWFRLLSDISRQGYSLQDIADELDVVASTLIGWKKGASPRHHTGEALIEMWCRVTGKCRQELPKEQFLKKFILHPASSNGRYSEK</sequence>
<comment type="caution">
    <text evidence="1">The sequence shown here is derived from an EMBL/GenBank/DDBJ whole genome shotgun (WGS) entry which is preliminary data.</text>
</comment>
<dbReference type="AlphaFoldDB" id="A0A8E1S072"/>
<dbReference type="RefSeq" id="WP_058776313.1">
    <property type="nucleotide sequence ID" value="NZ_JBBCPZ010000018.1"/>
</dbReference>
<reference evidence="1 2" key="1">
    <citation type="journal article" date="2016" name="Front. Microbiol.">
        <title>Genomic Resource of Rice Seed Associated Bacteria.</title>
        <authorList>
            <person name="Midha S."/>
            <person name="Bansal K."/>
            <person name="Sharma S."/>
            <person name="Kumar N."/>
            <person name="Patil P.P."/>
            <person name="Chaudhry V."/>
            <person name="Patil P.B."/>
        </authorList>
    </citation>
    <scope>NUCLEOTIDE SEQUENCE [LARGE SCALE GENOMIC DNA]</scope>
    <source>
        <strain evidence="1 2">SA3</strain>
    </source>
</reference>
<proteinExistence type="predicted"/>
<dbReference type="EMBL" id="LDSE01000011">
    <property type="protein sequence ID" value="KTS68496.1"/>
    <property type="molecule type" value="Genomic_DNA"/>
</dbReference>
<organism evidence="1 2">
    <name type="scientific">Pantoea dispersa</name>
    <dbReference type="NCBI Taxonomy" id="59814"/>
    <lineage>
        <taxon>Bacteria</taxon>
        <taxon>Pseudomonadati</taxon>
        <taxon>Pseudomonadota</taxon>
        <taxon>Gammaproteobacteria</taxon>
        <taxon>Enterobacterales</taxon>
        <taxon>Erwiniaceae</taxon>
        <taxon>Pantoea</taxon>
    </lineage>
</organism>
<evidence type="ECO:0000313" key="2">
    <source>
        <dbReference type="Proteomes" id="UP000071979"/>
    </source>
</evidence>
<gene>
    <name evidence="1" type="ORF">SA3R_07290</name>
</gene>
<accession>A0A8E1S072</accession>